<evidence type="ECO:0000256" key="1">
    <source>
        <dbReference type="SAM" id="MobiDB-lite"/>
    </source>
</evidence>
<evidence type="ECO:0000313" key="4">
    <source>
        <dbReference type="Proteomes" id="UP001428341"/>
    </source>
</evidence>
<evidence type="ECO:0000313" key="3">
    <source>
        <dbReference type="EMBL" id="KAK9209955.1"/>
    </source>
</evidence>
<dbReference type="GO" id="GO:0046872">
    <property type="term" value="F:metal ion binding"/>
    <property type="evidence" value="ECO:0007669"/>
    <property type="project" value="InterPro"/>
</dbReference>
<accession>A0AAP0MGE5</accession>
<reference evidence="3 4" key="1">
    <citation type="submission" date="2024-05" db="EMBL/GenBank/DDBJ databases">
        <title>Haplotype-resolved chromosome-level genome assembly of Huyou (Citrus changshanensis).</title>
        <authorList>
            <person name="Miao C."/>
            <person name="Chen W."/>
            <person name="Wu Y."/>
            <person name="Wang L."/>
            <person name="Zhao S."/>
            <person name="Grierson D."/>
            <person name="Xu C."/>
            <person name="Chen K."/>
        </authorList>
    </citation>
    <scope>NUCLEOTIDE SEQUENCE [LARGE SCALE GENOMIC DNA]</scope>
    <source>
        <strain evidence="3">01-14</strain>
        <tissue evidence="3">Leaf</tissue>
    </source>
</reference>
<keyword evidence="4" id="KW-1185">Reference proteome</keyword>
<dbReference type="AlphaFoldDB" id="A0AAP0MGE5"/>
<dbReference type="Proteomes" id="UP001428341">
    <property type="component" value="Unassembled WGS sequence"/>
</dbReference>
<dbReference type="InterPro" id="IPR042885">
    <property type="entry name" value="HIPP47/16"/>
</dbReference>
<comment type="caution">
    <text evidence="3">The sequence shown here is derived from an EMBL/GenBank/DDBJ whole genome shotgun (WGS) entry which is preliminary data.</text>
</comment>
<feature type="domain" description="HMA" evidence="2">
    <location>
        <begin position="1"/>
        <end position="61"/>
    </location>
</feature>
<dbReference type="Gene3D" id="3.30.70.100">
    <property type="match status" value="1"/>
</dbReference>
<dbReference type="PANTHER" id="PTHR46932">
    <property type="entry name" value="HEAVY METAL-ASSOCIATED ISOPRENYLATED PLANT PROTEIN 47"/>
    <property type="match status" value="1"/>
</dbReference>
<dbReference type="PANTHER" id="PTHR46932:SF12">
    <property type="entry name" value="HEAVY METAL-ASSOCIATED ISOPRENYLATED PLANT PROTEIN 47"/>
    <property type="match status" value="1"/>
</dbReference>
<gene>
    <name evidence="3" type="ORF">WN944_002324</name>
</gene>
<sequence>MTPEKCRIKVMKIIAKANGVTSIVIQGPDKDRVMVIGDGVDPIKLTTALRNKVGNASLESAQKMNNKNEDEEDTCYASSSYGSSGYPQRPVYYKMIHDHPYWN</sequence>
<dbReference type="InterPro" id="IPR006121">
    <property type="entry name" value="HMA_dom"/>
</dbReference>
<evidence type="ECO:0000259" key="2">
    <source>
        <dbReference type="PROSITE" id="PS50846"/>
    </source>
</evidence>
<organism evidence="3 4">
    <name type="scientific">Citrus x changshan-huyou</name>
    <dbReference type="NCBI Taxonomy" id="2935761"/>
    <lineage>
        <taxon>Eukaryota</taxon>
        <taxon>Viridiplantae</taxon>
        <taxon>Streptophyta</taxon>
        <taxon>Embryophyta</taxon>
        <taxon>Tracheophyta</taxon>
        <taxon>Spermatophyta</taxon>
        <taxon>Magnoliopsida</taxon>
        <taxon>eudicotyledons</taxon>
        <taxon>Gunneridae</taxon>
        <taxon>Pentapetalae</taxon>
        <taxon>rosids</taxon>
        <taxon>malvids</taxon>
        <taxon>Sapindales</taxon>
        <taxon>Rutaceae</taxon>
        <taxon>Aurantioideae</taxon>
        <taxon>Citrus</taxon>
    </lineage>
</organism>
<dbReference type="PROSITE" id="PS50846">
    <property type="entry name" value="HMA_2"/>
    <property type="match status" value="1"/>
</dbReference>
<protein>
    <recommendedName>
        <fullName evidence="2">HMA domain-containing protein</fullName>
    </recommendedName>
</protein>
<proteinExistence type="predicted"/>
<dbReference type="EMBL" id="JBCGBO010000004">
    <property type="protein sequence ID" value="KAK9209955.1"/>
    <property type="molecule type" value="Genomic_DNA"/>
</dbReference>
<name>A0AAP0MGE5_9ROSI</name>
<feature type="region of interest" description="Disordered" evidence="1">
    <location>
        <begin position="63"/>
        <end position="83"/>
    </location>
</feature>